<reference evidence="1 2" key="1">
    <citation type="journal article" date="2019" name="Int. J. Syst. Evol. Microbiol.">
        <title>The Global Catalogue of Microorganisms (GCM) 10K type strain sequencing project: providing services to taxonomists for standard genome sequencing and annotation.</title>
        <authorList>
            <consortium name="The Broad Institute Genomics Platform"/>
            <consortium name="The Broad Institute Genome Sequencing Center for Infectious Disease"/>
            <person name="Wu L."/>
            <person name="Ma J."/>
        </authorList>
    </citation>
    <scope>NUCLEOTIDE SEQUENCE [LARGE SCALE GENOMIC DNA]</scope>
    <source>
        <strain evidence="1 2">JCM 9088</strain>
    </source>
</reference>
<dbReference type="Pfam" id="PF10094">
    <property type="entry name" value="DUF2332"/>
    <property type="match status" value="1"/>
</dbReference>
<proteinExistence type="predicted"/>
<keyword evidence="2" id="KW-1185">Reference proteome</keyword>
<dbReference type="EMBL" id="BAAAUD010000054">
    <property type="protein sequence ID" value="GAA2964277.1"/>
    <property type="molecule type" value="Genomic_DNA"/>
</dbReference>
<organism evidence="1 2">
    <name type="scientific">Streptomyces enissocaesilis</name>
    <dbReference type="NCBI Taxonomy" id="332589"/>
    <lineage>
        <taxon>Bacteria</taxon>
        <taxon>Bacillati</taxon>
        <taxon>Actinomycetota</taxon>
        <taxon>Actinomycetes</taxon>
        <taxon>Kitasatosporales</taxon>
        <taxon>Streptomycetaceae</taxon>
        <taxon>Streptomyces</taxon>
        <taxon>Streptomyces rochei group</taxon>
    </lineage>
</organism>
<dbReference type="InterPro" id="IPR011200">
    <property type="entry name" value="UCP012608"/>
</dbReference>
<evidence type="ECO:0000313" key="2">
    <source>
        <dbReference type="Proteomes" id="UP001500403"/>
    </source>
</evidence>
<dbReference type="RefSeq" id="WP_344498938.1">
    <property type="nucleotide sequence ID" value="NZ_BAAAUD010000054.1"/>
</dbReference>
<dbReference type="Proteomes" id="UP001500403">
    <property type="component" value="Unassembled WGS sequence"/>
</dbReference>
<sequence length="340" mass="36777">MVVNSTRSVTDRYREFSEQQARGVSPAYAELTARISEDEELCALIAALPPGNKQQPNLLLAAVRFLGGPHERWTPFRAWTLAHWDAVRAVVLTRFTQTNEPARCATLLPLLAALPQPLALIEVGASAGLCLHPDRYAYRYDGGAVLGSSPATFDCRTEGPAPLPTALPDIAWRAGIDLNPLDPTDEDDVRWLQSLIWPGRAERPRQQLAAIEAVRTAPRPRLVRGDLVDELPALAADAPADATLVVFHTAVLTYLPLARREEFAALVRALPGHWISNEHHTVLPWLDAPAPDDEHLLTLALDERAVAFTAPHGQSLHWFGAASATGETGATGAASATPPA</sequence>
<accession>A0ABN3XKS7</accession>
<gene>
    <name evidence="1" type="ORF">GCM10010446_57420</name>
</gene>
<evidence type="ECO:0000313" key="1">
    <source>
        <dbReference type="EMBL" id="GAA2964277.1"/>
    </source>
</evidence>
<name>A0ABN3XKS7_9ACTN</name>
<comment type="caution">
    <text evidence="1">The sequence shown here is derived from an EMBL/GenBank/DDBJ whole genome shotgun (WGS) entry which is preliminary data.</text>
</comment>
<protein>
    <submittedName>
        <fullName evidence="1">DUF2332 domain-containing protein</fullName>
    </submittedName>
</protein>